<feature type="domain" description="Rho-GAP" evidence="4">
    <location>
        <begin position="569"/>
        <end position="774"/>
    </location>
</feature>
<dbReference type="InterPro" id="IPR027267">
    <property type="entry name" value="AH/BAR_dom_sf"/>
</dbReference>
<reference evidence="6 7" key="1">
    <citation type="submission" date="2014-04" db="EMBL/GenBank/DDBJ databases">
        <authorList>
            <consortium name="DOE Joint Genome Institute"/>
            <person name="Kuo A."/>
            <person name="Zuccaro A."/>
            <person name="Kohler A."/>
            <person name="Nagy L.G."/>
            <person name="Floudas D."/>
            <person name="Copeland A."/>
            <person name="Barry K.W."/>
            <person name="Cichocki N."/>
            <person name="Veneault-Fourrey C."/>
            <person name="LaButti K."/>
            <person name="Lindquist E.A."/>
            <person name="Lipzen A."/>
            <person name="Lundell T."/>
            <person name="Morin E."/>
            <person name="Murat C."/>
            <person name="Sun H."/>
            <person name="Tunlid A."/>
            <person name="Henrissat B."/>
            <person name="Grigoriev I.V."/>
            <person name="Hibbett D.S."/>
            <person name="Martin F."/>
            <person name="Nordberg H.P."/>
            <person name="Cantor M.N."/>
            <person name="Hua S.X."/>
        </authorList>
    </citation>
    <scope>NUCLEOTIDE SEQUENCE [LARGE SCALE GENOMIC DNA]</scope>
    <source>
        <strain evidence="6 7">MAFF 305830</strain>
    </source>
</reference>
<feature type="compositionally biased region" description="Pro residues" evidence="2">
    <location>
        <begin position="849"/>
        <end position="863"/>
    </location>
</feature>
<dbReference type="PANTHER" id="PTHR23065:SF17">
    <property type="entry name" value="RHO-GTPASE-ACTIVATING PROTEIN RGD2"/>
    <property type="match status" value="1"/>
</dbReference>
<dbReference type="Pfam" id="PF00610">
    <property type="entry name" value="DEP"/>
    <property type="match status" value="1"/>
</dbReference>
<dbReference type="HOGENOM" id="CLU_008201_0_0_1"/>
<dbReference type="InterPro" id="IPR000591">
    <property type="entry name" value="DEP_dom"/>
</dbReference>
<evidence type="ECO:0000259" key="4">
    <source>
        <dbReference type="PROSITE" id="PS50238"/>
    </source>
</evidence>
<dbReference type="SUPFAM" id="SSF48350">
    <property type="entry name" value="GTPase activation domain, GAP"/>
    <property type="match status" value="1"/>
</dbReference>
<dbReference type="Proteomes" id="UP000054097">
    <property type="component" value="Unassembled WGS sequence"/>
</dbReference>
<dbReference type="SMART" id="SM00324">
    <property type="entry name" value="RhoGAP"/>
    <property type="match status" value="1"/>
</dbReference>
<gene>
    <name evidence="6" type="ORF">M408DRAFT_334075</name>
</gene>
<dbReference type="PANTHER" id="PTHR23065">
    <property type="entry name" value="PROLINE-SERINE-THREONINE PHOSPHATASE INTERACTING PROTEIN 1"/>
    <property type="match status" value="1"/>
</dbReference>
<dbReference type="PROSITE" id="PS51741">
    <property type="entry name" value="F_BAR"/>
    <property type="match status" value="1"/>
</dbReference>
<evidence type="ECO:0000313" key="6">
    <source>
        <dbReference type="EMBL" id="KIM20201.1"/>
    </source>
</evidence>
<feature type="compositionally biased region" description="Pro residues" evidence="2">
    <location>
        <begin position="873"/>
        <end position="883"/>
    </location>
</feature>
<dbReference type="InterPro" id="IPR036390">
    <property type="entry name" value="WH_DNA-bd_sf"/>
</dbReference>
<dbReference type="GO" id="GO:0005737">
    <property type="term" value="C:cytoplasm"/>
    <property type="evidence" value="ECO:0007669"/>
    <property type="project" value="TreeGrafter"/>
</dbReference>
<dbReference type="AlphaFoldDB" id="A0A0C3ALR0"/>
<dbReference type="PROSITE" id="PS50238">
    <property type="entry name" value="RHOGAP"/>
    <property type="match status" value="1"/>
</dbReference>
<dbReference type="Pfam" id="PF00611">
    <property type="entry name" value="FCH"/>
    <property type="match status" value="1"/>
</dbReference>
<feature type="domain" description="DEP" evidence="3">
    <location>
        <begin position="304"/>
        <end position="384"/>
    </location>
</feature>
<dbReference type="GO" id="GO:0000935">
    <property type="term" value="C:division septum"/>
    <property type="evidence" value="ECO:0007669"/>
    <property type="project" value="TreeGrafter"/>
</dbReference>
<reference evidence="7" key="2">
    <citation type="submission" date="2015-01" db="EMBL/GenBank/DDBJ databases">
        <title>Evolutionary Origins and Diversification of the Mycorrhizal Mutualists.</title>
        <authorList>
            <consortium name="DOE Joint Genome Institute"/>
            <consortium name="Mycorrhizal Genomics Consortium"/>
            <person name="Kohler A."/>
            <person name="Kuo A."/>
            <person name="Nagy L.G."/>
            <person name="Floudas D."/>
            <person name="Copeland A."/>
            <person name="Barry K.W."/>
            <person name="Cichocki N."/>
            <person name="Veneault-Fourrey C."/>
            <person name="LaButti K."/>
            <person name="Lindquist E.A."/>
            <person name="Lipzen A."/>
            <person name="Lundell T."/>
            <person name="Morin E."/>
            <person name="Murat C."/>
            <person name="Riley R."/>
            <person name="Ohm R."/>
            <person name="Sun H."/>
            <person name="Tunlid A."/>
            <person name="Henrissat B."/>
            <person name="Grigoriev I.V."/>
            <person name="Hibbett D.S."/>
            <person name="Martin F."/>
        </authorList>
    </citation>
    <scope>NUCLEOTIDE SEQUENCE [LARGE SCALE GENOMIC DNA]</scope>
    <source>
        <strain evidence="7">MAFF 305830</strain>
    </source>
</reference>
<feature type="compositionally biased region" description="Low complexity" evidence="2">
    <location>
        <begin position="890"/>
        <end position="901"/>
    </location>
</feature>
<dbReference type="Gene3D" id="1.20.1270.60">
    <property type="entry name" value="Arfaptin homology (AH) domain/BAR domain"/>
    <property type="match status" value="2"/>
</dbReference>
<dbReference type="InterPro" id="IPR000198">
    <property type="entry name" value="RhoGAP_dom"/>
</dbReference>
<dbReference type="SMART" id="SM00055">
    <property type="entry name" value="FCH"/>
    <property type="match status" value="1"/>
</dbReference>
<proteinExistence type="predicted"/>
<feature type="domain" description="F-BAR" evidence="5">
    <location>
        <begin position="8"/>
        <end position="521"/>
    </location>
</feature>
<dbReference type="EMBL" id="KN824462">
    <property type="protein sequence ID" value="KIM20201.1"/>
    <property type="molecule type" value="Genomic_DNA"/>
</dbReference>
<dbReference type="OrthoDB" id="2155291at2759"/>
<feature type="region of interest" description="Disordered" evidence="2">
    <location>
        <begin position="207"/>
        <end position="277"/>
    </location>
</feature>
<organism evidence="6 7">
    <name type="scientific">Serendipita vermifera MAFF 305830</name>
    <dbReference type="NCBI Taxonomy" id="933852"/>
    <lineage>
        <taxon>Eukaryota</taxon>
        <taxon>Fungi</taxon>
        <taxon>Dikarya</taxon>
        <taxon>Basidiomycota</taxon>
        <taxon>Agaricomycotina</taxon>
        <taxon>Agaricomycetes</taxon>
        <taxon>Sebacinales</taxon>
        <taxon>Serendipitaceae</taxon>
        <taxon>Serendipita</taxon>
    </lineage>
</organism>
<evidence type="ECO:0000313" key="7">
    <source>
        <dbReference type="Proteomes" id="UP000054097"/>
    </source>
</evidence>
<feature type="compositionally biased region" description="Low complexity" evidence="2">
    <location>
        <begin position="935"/>
        <end position="988"/>
    </location>
</feature>
<dbReference type="InterPro" id="IPR036388">
    <property type="entry name" value="WH-like_DNA-bd_sf"/>
</dbReference>
<protein>
    <recommendedName>
        <fullName evidence="8">Rho-GAP domain-containing protein</fullName>
    </recommendedName>
</protein>
<dbReference type="GO" id="GO:0005096">
    <property type="term" value="F:GTPase activator activity"/>
    <property type="evidence" value="ECO:0007669"/>
    <property type="project" value="TreeGrafter"/>
</dbReference>
<dbReference type="CDD" id="cd04371">
    <property type="entry name" value="DEP"/>
    <property type="match status" value="1"/>
</dbReference>
<dbReference type="GO" id="GO:0005886">
    <property type="term" value="C:plasma membrane"/>
    <property type="evidence" value="ECO:0007669"/>
    <property type="project" value="TreeGrafter"/>
</dbReference>
<evidence type="ECO:0008006" key="8">
    <source>
        <dbReference type="Google" id="ProtNLM"/>
    </source>
</evidence>
<dbReference type="InterPro" id="IPR031160">
    <property type="entry name" value="F_BAR_dom"/>
</dbReference>
<feature type="compositionally biased region" description="Basic and acidic residues" evidence="2">
    <location>
        <begin position="1002"/>
        <end position="1014"/>
    </location>
</feature>
<keyword evidence="7" id="KW-1185">Reference proteome</keyword>
<accession>A0A0C3ALR0</accession>
<keyword evidence="1" id="KW-0175">Coiled coil</keyword>
<dbReference type="InterPro" id="IPR008936">
    <property type="entry name" value="Rho_GTPase_activation_prot"/>
</dbReference>
<dbReference type="Gene3D" id="1.10.10.10">
    <property type="entry name" value="Winged helix-like DNA-binding domain superfamily/Winged helix DNA-binding domain"/>
    <property type="match status" value="1"/>
</dbReference>
<dbReference type="InterPro" id="IPR001060">
    <property type="entry name" value="FCH_dom"/>
</dbReference>
<feature type="region of interest" description="Disordered" evidence="2">
    <location>
        <begin position="784"/>
        <end position="1030"/>
    </location>
</feature>
<evidence type="ECO:0000256" key="2">
    <source>
        <dbReference type="SAM" id="MobiDB-lite"/>
    </source>
</evidence>
<evidence type="ECO:0000256" key="1">
    <source>
        <dbReference type="PROSITE-ProRule" id="PRU01077"/>
    </source>
</evidence>
<feature type="compositionally biased region" description="Basic and acidic residues" evidence="2">
    <location>
        <begin position="207"/>
        <end position="216"/>
    </location>
</feature>
<evidence type="ECO:0000259" key="3">
    <source>
        <dbReference type="PROSITE" id="PS50186"/>
    </source>
</evidence>
<feature type="compositionally biased region" description="Basic and acidic residues" evidence="2">
    <location>
        <begin position="919"/>
        <end position="930"/>
    </location>
</feature>
<dbReference type="STRING" id="933852.A0A0C3ALR0"/>
<dbReference type="Pfam" id="PF00620">
    <property type="entry name" value="RhoGAP"/>
    <property type="match status" value="1"/>
</dbReference>
<dbReference type="PROSITE" id="PS50186">
    <property type="entry name" value="DEP"/>
    <property type="match status" value="1"/>
</dbReference>
<evidence type="ECO:0000259" key="5">
    <source>
        <dbReference type="PROSITE" id="PS51741"/>
    </source>
</evidence>
<name>A0A0C3ALR0_SERVB</name>
<feature type="compositionally biased region" description="Low complexity" evidence="2">
    <location>
        <begin position="823"/>
        <end position="834"/>
    </location>
</feature>
<feature type="compositionally biased region" description="Low complexity" evidence="2">
    <location>
        <begin position="217"/>
        <end position="230"/>
    </location>
</feature>
<sequence length="1030" mass="112471">MPAVVLPLTFANSFWTQDYRRGLETLFKKLEQGIAEDTEIVNFIESRVLAEYDLATTLSSPAATGPRGTGFSADDGASLLMAFWGLKQETKVQADAHRALANDLQALALQPFAAWAKGHEQRIKDAKLNLLDVWLYEYEQSVNELDKLRNAYHSKTRKADEAEDDAKFAPNNDYSDHYTSTSPRMNGRNAVVNRTASVSERIAERLKQLRTSKDSETAPTTTEVELTVPPQLEKQDGEATPTPSSIDKGKGKALEETGSPLPMSPVSKDAPPLPAKDPVAKPMPILLAGIAMSPSAVSSLVRRAYAELPLRAVRLPILGEYPDCFTGEELVNWLRDNVEAFGGSLDLAAEAARGLGDDEGLLRRIGEIGNEFEPTPEAFYQFRPKAFNLTEAKNETSAVPANLQPAADNLLKSSGAFANFVMKSIKTSGGQPPHIRARQEAQEADHAYRTAVRHADRQRLSLEDRIEETFKLLQKWEIDRLRAVKDVLLKYHATVSSLPSKVQPSIDRVSTLIASYQPDTDLTALIERYRTGPFRPAPHVYESVSHDGTDVVFGIDLVKWAGEMGWAAVRVPEDEKKKDAIPAILASLLQALEVAYGKLSSDDERRRAWIYEIPLPILHHLREALNAQPLDQPIPVSFFEKVDTPVLAGVLKLWLLELNPPVLTWEGWEDVRKVYPTMGMKDDESKIERIEAIKNALMKLPKVHLYTLDAVIRHIKSLVDSTKSDEDVDVYLTKLAYSLGRGILRPRQETELSIQDRHPTYLFIDLVKNYDEILPPTIVRKKRESDKPLPMRKRTALVDQRINRRSVASDPKQLLHAREAQIRAPSPSPSRSAFPPVPPPPSASTAPAPTAPAAPAAPAPSTAPAPRADDGLPPRPKFTTPPPENDDVKAPVAAVVSPATPQRAVSPPAQEKAASPSSERSKSPVLDDKPIISTAASLSRSGSGGAAKAALRRPGGARGPRAAPGSTVAAAASPTSHRASGSFSSSSKYRPKSPPSSAAPADPKEYTPKKKDGRVSAGAFGRRAEDGSAQ</sequence>
<dbReference type="GO" id="GO:0007264">
    <property type="term" value="P:small GTPase-mediated signal transduction"/>
    <property type="evidence" value="ECO:0007669"/>
    <property type="project" value="TreeGrafter"/>
</dbReference>
<feature type="region of interest" description="Disordered" evidence="2">
    <location>
        <begin position="156"/>
        <end position="190"/>
    </location>
</feature>
<dbReference type="SUPFAM" id="SSF46785">
    <property type="entry name" value="Winged helix' DNA-binding domain"/>
    <property type="match status" value="1"/>
</dbReference>
<dbReference type="GO" id="GO:0007010">
    <property type="term" value="P:cytoskeleton organization"/>
    <property type="evidence" value="ECO:0007669"/>
    <property type="project" value="TreeGrafter"/>
</dbReference>
<dbReference type="SUPFAM" id="SSF103657">
    <property type="entry name" value="BAR/IMD domain-like"/>
    <property type="match status" value="2"/>
</dbReference>
<dbReference type="Gene3D" id="1.10.555.10">
    <property type="entry name" value="Rho GTPase activation protein"/>
    <property type="match status" value="1"/>
</dbReference>